<dbReference type="PANTHER" id="PTHR45138">
    <property type="entry name" value="REGULATORY COMPONENTS OF SENSORY TRANSDUCTION SYSTEM"/>
    <property type="match status" value="1"/>
</dbReference>
<sequence length="370" mass="40834">MPAPLPPPPARRWNWRLPPPSAEPEQWNALGRRAFVWLSPLGVLACAAGIGVQWPGVNPLDLWGLSALALTIALSASLLQLRRLPAHRALGAVYTVAALYFLATLANELRTNVGPDQRLTEATYWFPVMFATAFLAWEVRQAFSIVALTYAVMLLITVLAVPQLQAAGDWSVRLFAILLQFLLAQGVTVALLGSLAYVKQRLAQVRTLAYMDVLTGLPNRRYAEEHWPALRRGVRTVVLFDIDHFKQVNDQHGHHVGDEVLRGVAALVRELSGNNYLLARWGGEEFLLILPGQPPERAAALVEFLRASVASQRFGPVERVTASFGLTHGEHTHSLHDCVQRADAAMYRAKQSGRNRVMHDVQASSGSFVN</sequence>
<dbReference type="InterPro" id="IPR043128">
    <property type="entry name" value="Rev_trsase/Diguanyl_cyclase"/>
</dbReference>
<dbReference type="GO" id="GO:0043709">
    <property type="term" value="P:cell adhesion involved in single-species biofilm formation"/>
    <property type="evidence" value="ECO:0007669"/>
    <property type="project" value="TreeGrafter"/>
</dbReference>
<keyword evidence="1" id="KW-0472">Membrane</keyword>
<name>A0A2K3UXK8_9DEIO</name>
<organism evidence="3 4">
    <name type="scientific">Deinococcus koreensis</name>
    <dbReference type="NCBI Taxonomy" id="2054903"/>
    <lineage>
        <taxon>Bacteria</taxon>
        <taxon>Thermotogati</taxon>
        <taxon>Deinococcota</taxon>
        <taxon>Deinococci</taxon>
        <taxon>Deinococcales</taxon>
        <taxon>Deinococcaceae</taxon>
        <taxon>Deinococcus</taxon>
    </lineage>
</organism>
<feature type="transmembrane region" description="Helical" evidence="1">
    <location>
        <begin position="122"/>
        <end position="137"/>
    </location>
</feature>
<gene>
    <name evidence="3" type="ORF">CVO96_07595</name>
</gene>
<protein>
    <submittedName>
        <fullName evidence="3">GGDEF domain-containing protein</fullName>
    </submittedName>
</protein>
<feature type="transmembrane region" description="Helical" evidence="1">
    <location>
        <begin position="60"/>
        <end position="79"/>
    </location>
</feature>
<dbReference type="Pfam" id="PF00990">
    <property type="entry name" value="GGDEF"/>
    <property type="match status" value="1"/>
</dbReference>
<dbReference type="RefSeq" id="WP_103311711.1">
    <property type="nucleotide sequence ID" value="NZ_PPPD01000001.1"/>
</dbReference>
<feature type="transmembrane region" description="Helical" evidence="1">
    <location>
        <begin position="91"/>
        <end position="110"/>
    </location>
</feature>
<dbReference type="InterPro" id="IPR029787">
    <property type="entry name" value="Nucleotide_cyclase"/>
</dbReference>
<dbReference type="PROSITE" id="PS50887">
    <property type="entry name" value="GGDEF"/>
    <property type="match status" value="1"/>
</dbReference>
<dbReference type="PANTHER" id="PTHR45138:SF24">
    <property type="entry name" value="DIGUANYLATE CYCLASE DGCC-RELATED"/>
    <property type="match status" value="1"/>
</dbReference>
<accession>A0A2K3UXK8</accession>
<dbReference type="FunFam" id="3.30.70.270:FF:000001">
    <property type="entry name" value="Diguanylate cyclase domain protein"/>
    <property type="match status" value="1"/>
</dbReference>
<keyword evidence="1" id="KW-1133">Transmembrane helix</keyword>
<feature type="transmembrane region" description="Helical" evidence="1">
    <location>
        <begin position="174"/>
        <end position="198"/>
    </location>
</feature>
<keyword evidence="4" id="KW-1185">Reference proteome</keyword>
<dbReference type="SMART" id="SM00267">
    <property type="entry name" value="GGDEF"/>
    <property type="match status" value="1"/>
</dbReference>
<dbReference type="InterPro" id="IPR000160">
    <property type="entry name" value="GGDEF_dom"/>
</dbReference>
<dbReference type="Proteomes" id="UP000236379">
    <property type="component" value="Unassembled WGS sequence"/>
</dbReference>
<dbReference type="OrthoDB" id="9759607at2"/>
<proteinExistence type="predicted"/>
<feature type="transmembrane region" description="Helical" evidence="1">
    <location>
        <begin position="142"/>
        <end position="162"/>
    </location>
</feature>
<reference evidence="3 4" key="1">
    <citation type="submission" date="2018-01" db="EMBL/GenBank/DDBJ databases">
        <title>Deinococcus koreensis sp. nov., a radiation-resistant bacterium isolated from river water.</title>
        <authorList>
            <person name="Choi A."/>
        </authorList>
    </citation>
    <scope>NUCLEOTIDE SEQUENCE [LARGE SCALE GENOMIC DNA]</scope>
    <source>
        <strain evidence="3 4">SJW1-2</strain>
    </source>
</reference>
<dbReference type="Gene3D" id="3.30.70.270">
    <property type="match status" value="1"/>
</dbReference>
<dbReference type="SUPFAM" id="SSF55073">
    <property type="entry name" value="Nucleotide cyclase"/>
    <property type="match status" value="1"/>
</dbReference>
<comment type="caution">
    <text evidence="3">The sequence shown here is derived from an EMBL/GenBank/DDBJ whole genome shotgun (WGS) entry which is preliminary data.</text>
</comment>
<dbReference type="InterPro" id="IPR050469">
    <property type="entry name" value="Diguanylate_Cyclase"/>
</dbReference>
<evidence type="ECO:0000256" key="1">
    <source>
        <dbReference type="SAM" id="Phobius"/>
    </source>
</evidence>
<dbReference type="NCBIfam" id="TIGR00254">
    <property type="entry name" value="GGDEF"/>
    <property type="match status" value="1"/>
</dbReference>
<dbReference type="GO" id="GO:1902201">
    <property type="term" value="P:negative regulation of bacterial-type flagellum-dependent cell motility"/>
    <property type="evidence" value="ECO:0007669"/>
    <property type="project" value="TreeGrafter"/>
</dbReference>
<evidence type="ECO:0000313" key="3">
    <source>
        <dbReference type="EMBL" id="PNY81268.1"/>
    </source>
</evidence>
<dbReference type="AlphaFoldDB" id="A0A2K3UXK8"/>
<dbReference type="EMBL" id="PPPD01000001">
    <property type="protein sequence ID" value="PNY81268.1"/>
    <property type="molecule type" value="Genomic_DNA"/>
</dbReference>
<feature type="transmembrane region" description="Helical" evidence="1">
    <location>
        <begin position="34"/>
        <end position="54"/>
    </location>
</feature>
<evidence type="ECO:0000313" key="4">
    <source>
        <dbReference type="Proteomes" id="UP000236379"/>
    </source>
</evidence>
<feature type="domain" description="GGDEF" evidence="2">
    <location>
        <begin position="233"/>
        <end position="362"/>
    </location>
</feature>
<dbReference type="GO" id="GO:0005886">
    <property type="term" value="C:plasma membrane"/>
    <property type="evidence" value="ECO:0007669"/>
    <property type="project" value="TreeGrafter"/>
</dbReference>
<dbReference type="GO" id="GO:0052621">
    <property type="term" value="F:diguanylate cyclase activity"/>
    <property type="evidence" value="ECO:0007669"/>
    <property type="project" value="TreeGrafter"/>
</dbReference>
<dbReference type="CDD" id="cd01949">
    <property type="entry name" value="GGDEF"/>
    <property type="match status" value="1"/>
</dbReference>
<keyword evidence="1" id="KW-0812">Transmembrane</keyword>
<evidence type="ECO:0000259" key="2">
    <source>
        <dbReference type="PROSITE" id="PS50887"/>
    </source>
</evidence>